<keyword evidence="5" id="KW-0813">Transport</keyword>
<evidence type="ECO:0000256" key="11">
    <source>
        <dbReference type="ARBA" id="ARBA00023136"/>
    </source>
</evidence>
<evidence type="ECO:0000256" key="4">
    <source>
        <dbReference type="ARBA" id="ARBA00020268"/>
    </source>
</evidence>
<evidence type="ECO:0000256" key="1">
    <source>
        <dbReference type="ARBA" id="ARBA00003408"/>
    </source>
</evidence>
<evidence type="ECO:0000256" key="9">
    <source>
        <dbReference type="ARBA" id="ARBA00022989"/>
    </source>
</evidence>
<keyword evidence="7" id="KW-1003">Cell membrane</keyword>
<evidence type="ECO:0000256" key="2">
    <source>
        <dbReference type="ARBA" id="ARBA00004651"/>
    </source>
</evidence>
<comment type="subcellular location">
    <subcellularLocation>
        <location evidence="2">Cell membrane</location>
        <topology evidence="2">Multi-pass membrane protein</topology>
    </subcellularLocation>
</comment>
<evidence type="ECO:0000256" key="6">
    <source>
        <dbReference type="ARBA" id="ARBA00022449"/>
    </source>
</evidence>
<evidence type="ECO:0000256" key="10">
    <source>
        <dbReference type="ARBA" id="ARBA00023065"/>
    </source>
</evidence>
<dbReference type="AlphaFoldDB" id="A0A2N5P020"/>
<accession>A0A2N5P020</accession>
<keyword evidence="8 13" id="KW-0812">Transmembrane</keyword>
<dbReference type="NCBIfam" id="TIGR00797">
    <property type="entry name" value="matE"/>
    <property type="match status" value="1"/>
</dbReference>
<dbReference type="EMBL" id="NIHS01000057">
    <property type="protein sequence ID" value="PLT68480.1"/>
    <property type="molecule type" value="Genomic_DNA"/>
</dbReference>
<dbReference type="PANTHER" id="PTHR43298">
    <property type="entry name" value="MULTIDRUG RESISTANCE PROTEIN NORM-RELATED"/>
    <property type="match status" value="1"/>
</dbReference>
<feature type="transmembrane region" description="Helical" evidence="13">
    <location>
        <begin position="53"/>
        <end position="77"/>
    </location>
</feature>
<comment type="function">
    <text evidence="1">Multidrug efflux pump.</text>
</comment>
<dbReference type="GO" id="GO:0042910">
    <property type="term" value="F:xenobiotic transmembrane transporter activity"/>
    <property type="evidence" value="ECO:0007669"/>
    <property type="project" value="InterPro"/>
</dbReference>
<dbReference type="GO" id="GO:0015297">
    <property type="term" value="F:antiporter activity"/>
    <property type="evidence" value="ECO:0007669"/>
    <property type="project" value="UniProtKB-KW"/>
</dbReference>
<keyword evidence="11 13" id="KW-0472">Membrane</keyword>
<sequence>MKSEYSLTQGNIFITLVKFGLPLLGVNFLQSLYNIVDMMVVGHYVGSVGVAAISNASTICFIINSICIGVTTGGSVLISQNIGAQKEKEVNKIIDNLMIISIIISLLISVVGINTIKPLFQMINVPHVAMEVACNYMIIMYVGTIAVFGYNMVCAIMRGVGNSRSPFVYVLIATIINIILDFVLVGKLDMGVEGAAIATVIAQCISFLIALAEIRKCEFIRIRVPRGIDKKISLSILNLGLPTALQMVIVNVAFLIINGMLNIYGINVIAGYGIGLKINTFVGMFCWAIGQSVTIMVGQNIGANKNERVIETVKIACLINIVFTGILVFFVNVFATNIIALFDNSLEVIKEGTKYLRLCCSVNSIIYALMYTFDSFLIGIGKARLAMINAMLDAFVIRIPLAFFLNYFFQLEETGIYLGQAIAPIAPMIVGIIYFSKKSWVGKNLISA</sequence>
<comment type="similarity">
    <text evidence="3">Belongs to the multi antimicrobial extrusion (MATE) (TC 2.A.66.1) family.</text>
</comment>
<feature type="transmembrane region" description="Helical" evidence="13">
    <location>
        <begin position="168"/>
        <end position="188"/>
    </location>
</feature>
<dbReference type="GO" id="GO:0005886">
    <property type="term" value="C:plasma membrane"/>
    <property type="evidence" value="ECO:0007669"/>
    <property type="project" value="UniProtKB-SubCell"/>
</dbReference>
<feature type="transmembrane region" description="Helical" evidence="13">
    <location>
        <begin position="136"/>
        <end position="156"/>
    </location>
</feature>
<evidence type="ECO:0000313" key="14">
    <source>
        <dbReference type="EMBL" id="PLT68480.1"/>
    </source>
</evidence>
<name>A0A2N5P020_MEDGN</name>
<dbReference type="RefSeq" id="WP_101871601.1">
    <property type="nucleotide sequence ID" value="NZ_NIHS01000057.1"/>
</dbReference>
<keyword evidence="6" id="KW-0050">Antiport</keyword>
<dbReference type="InterPro" id="IPR002528">
    <property type="entry name" value="MATE_fam"/>
</dbReference>
<dbReference type="CDD" id="cd13138">
    <property type="entry name" value="MATE_yoeA_like"/>
    <property type="match status" value="1"/>
</dbReference>
<reference evidence="14 15" key="1">
    <citation type="journal article" date="2017" name="Genome Med.">
        <title>A novel Ruminococcus gnavus clade enriched in inflammatory bowel disease patients.</title>
        <authorList>
            <person name="Hall A.B."/>
            <person name="Yassour M."/>
            <person name="Sauk J."/>
            <person name="Garner A."/>
            <person name="Jiang X."/>
            <person name="Arthur T."/>
            <person name="Lagoudas G.K."/>
            <person name="Vatanen T."/>
            <person name="Fornelos N."/>
            <person name="Wilson R."/>
            <person name="Bertha M."/>
            <person name="Cohen M."/>
            <person name="Garber J."/>
            <person name="Khalili H."/>
            <person name="Gevers D."/>
            <person name="Ananthakrishnan A.N."/>
            <person name="Kugathasan S."/>
            <person name="Lander E.S."/>
            <person name="Blainey P."/>
            <person name="Vlamakis H."/>
            <person name="Xavier R.J."/>
            <person name="Huttenhower C."/>
        </authorList>
    </citation>
    <scope>NUCLEOTIDE SEQUENCE [LARGE SCALE GENOMIC DNA]</scope>
    <source>
        <strain evidence="14 15">RJX1124</strain>
    </source>
</reference>
<feature type="transmembrane region" description="Helical" evidence="13">
    <location>
        <begin position="12"/>
        <end position="33"/>
    </location>
</feature>
<dbReference type="PANTHER" id="PTHR43298:SF2">
    <property type="entry name" value="FMN_FAD EXPORTER YEEO-RELATED"/>
    <property type="match status" value="1"/>
</dbReference>
<evidence type="ECO:0000256" key="7">
    <source>
        <dbReference type="ARBA" id="ARBA00022475"/>
    </source>
</evidence>
<feature type="transmembrane region" description="Helical" evidence="13">
    <location>
        <begin position="235"/>
        <end position="261"/>
    </location>
</feature>
<dbReference type="InterPro" id="IPR050222">
    <property type="entry name" value="MATE_MdtK"/>
</dbReference>
<feature type="transmembrane region" description="Helical" evidence="13">
    <location>
        <begin position="97"/>
        <end position="116"/>
    </location>
</feature>
<feature type="transmembrane region" description="Helical" evidence="13">
    <location>
        <begin position="315"/>
        <end position="335"/>
    </location>
</feature>
<organism evidence="14 15">
    <name type="scientific">Mediterraneibacter gnavus</name>
    <name type="common">Ruminococcus gnavus</name>
    <dbReference type="NCBI Taxonomy" id="33038"/>
    <lineage>
        <taxon>Bacteria</taxon>
        <taxon>Bacillati</taxon>
        <taxon>Bacillota</taxon>
        <taxon>Clostridia</taxon>
        <taxon>Lachnospirales</taxon>
        <taxon>Lachnospiraceae</taxon>
        <taxon>Mediterraneibacter</taxon>
    </lineage>
</organism>
<protein>
    <recommendedName>
        <fullName evidence="4">Probable multidrug resistance protein NorM</fullName>
    </recommendedName>
    <alternativeName>
        <fullName evidence="12">Multidrug-efflux transporter</fullName>
    </alternativeName>
</protein>
<dbReference type="PIRSF" id="PIRSF006603">
    <property type="entry name" value="DinF"/>
    <property type="match status" value="1"/>
</dbReference>
<comment type="caution">
    <text evidence="14">The sequence shown here is derived from an EMBL/GenBank/DDBJ whole genome shotgun (WGS) entry which is preliminary data.</text>
</comment>
<gene>
    <name evidence="14" type="ORF">CDL26_16090</name>
</gene>
<evidence type="ECO:0000256" key="13">
    <source>
        <dbReference type="SAM" id="Phobius"/>
    </source>
</evidence>
<evidence type="ECO:0000313" key="15">
    <source>
        <dbReference type="Proteomes" id="UP000234891"/>
    </source>
</evidence>
<keyword evidence="10" id="KW-0406">Ion transport</keyword>
<proteinExistence type="inferred from homology"/>
<feature type="transmembrane region" description="Helical" evidence="13">
    <location>
        <begin position="385"/>
        <end position="409"/>
    </location>
</feature>
<feature type="transmembrane region" description="Helical" evidence="13">
    <location>
        <begin position="194"/>
        <end position="214"/>
    </location>
</feature>
<feature type="transmembrane region" description="Helical" evidence="13">
    <location>
        <begin position="415"/>
        <end position="435"/>
    </location>
</feature>
<evidence type="ECO:0000256" key="8">
    <source>
        <dbReference type="ARBA" id="ARBA00022692"/>
    </source>
</evidence>
<dbReference type="InterPro" id="IPR048279">
    <property type="entry name" value="MdtK-like"/>
</dbReference>
<keyword evidence="9 13" id="KW-1133">Transmembrane helix</keyword>
<dbReference type="GO" id="GO:0006811">
    <property type="term" value="P:monoatomic ion transport"/>
    <property type="evidence" value="ECO:0007669"/>
    <property type="project" value="UniProtKB-KW"/>
</dbReference>
<evidence type="ECO:0000256" key="12">
    <source>
        <dbReference type="ARBA" id="ARBA00031636"/>
    </source>
</evidence>
<dbReference type="Pfam" id="PF01554">
    <property type="entry name" value="MatE"/>
    <property type="match status" value="2"/>
</dbReference>
<dbReference type="Proteomes" id="UP000234891">
    <property type="component" value="Unassembled WGS sequence"/>
</dbReference>
<evidence type="ECO:0000256" key="3">
    <source>
        <dbReference type="ARBA" id="ARBA00010199"/>
    </source>
</evidence>
<evidence type="ECO:0000256" key="5">
    <source>
        <dbReference type="ARBA" id="ARBA00022448"/>
    </source>
</evidence>